<name>A0A1R3FUN4_9ROSI</name>
<comment type="caution">
    <text evidence="1">The sequence shown here is derived from an EMBL/GenBank/DDBJ whole genome shotgun (WGS) entry which is preliminary data.</text>
</comment>
<evidence type="ECO:0000313" key="1">
    <source>
        <dbReference type="EMBL" id="OMO49573.1"/>
    </source>
</evidence>
<organism evidence="1 2">
    <name type="scientific">Corchorus olitorius</name>
    <dbReference type="NCBI Taxonomy" id="93759"/>
    <lineage>
        <taxon>Eukaryota</taxon>
        <taxon>Viridiplantae</taxon>
        <taxon>Streptophyta</taxon>
        <taxon>Embryophyta</taxon>
        <taxon>Tracheophyta</taxon>
        <taxon>Spermatophyta</taxon>
        <taxon>Magnoliopsida</taxon>
        <taxon>eudicotyledons</taxon>
        <taxon>Gunneridae</taxon>
        <taxon>Pentapetalae</taxon>
        <taxon>rosids</taxon>
        <taxon>malvids</taxon>
        <taxon>Malvales</taxon>
        <taxon>Malvaceae</taxon>
        <taxon>Grewioideae</taxon>
        <taxon>Apeibeae</taxon>
        <taxon>Corchorus</taxon>
    </lineage>
</organism>
<keyword evidence="2" id="KW-1185">Reference proteome</keyword>
<proteinExistence type="predicted"/>
<gene>
    <name evidence="1" type="ORF">COLO4_38497</name>
</gene>
<accession>A0A1R3FUN4</accession>
<dbReference type="AlphaFoldDB" id="A0A1R3FUN4"/>
<dbReference type="EMBL" id="AWUE01024842">
    <property type="protein sequence ID" value="OMO49573.1"/>
    <property type="molecule type" value="Genomic_DNA"/>
</dbReference>
<dbReference type="Proteomes" id="UP000187203">
    <property type="component" value="Unassembled WGS sequence"/>
</dbReference>
<sequence>MVVVMGVSSGSCVSMEEREGRKMRERRMEIVLFFFVGEMGERERCEGESGESWSRVSCVCEGEDSGACVHLLHSVEIRPKGKNPCARVGGEVGR</sequence>
<protein>
    <submittedName>
        <fullName evidence="1">Uncharacterized protein</fullName>
    </submittedName>
</protein>
<reference evidence="2" key="1">
    <citation type="submission" date="2013-09" db="EMBL/GenBank/DDBJ databases">
        <title>Corchorus olitorius genome sequencing.</title>
        <authorList>
            <person name="Alam M."/>
            <person name="Haque M.S."/>
            <person name="Islam M.S."/>
            <person name="Emdad E.M."/>
            <person name="Islam M.M."/>
            <person name="Ahmed B."/>
            <person name="Halim A."/>
            <person name="Hossen Q.M.M."/>
            <person name="Hossain M.Z."/>
            <person name="Ahmed R."/>
            <person name="Khan M.M."/>
            <person name="Islam R."/>
            <person name="Rashid M.M."/>
            <person name="Khan S.A."/>
            <person name="Rahman M.S."/>
            <person name="Alam M."/>
            <person name="Yahiya A.S."/>
            <person name="Khan M.S."/>
            <person name="Azam M.S."/>
            <person name="Haque T."/>
            <person name="Lashkar M.Z.H."/>
            <person name="Akhand A.I."/>
            <person name="Morshed G."/>
            <person name="Roy S."/>
            <person name="Uddin K.S."/>
            <person name="Rabeya T."/>
            <person name="Hossain A.S."/>
            <person name="Chowdhury A."/>
            <person name="Snigdha A.R."/>
            <person name="Mortoza M.S."/>
            <person name="Matin S.A."/>
            <person name="Hoque S.M.E."/>
            <person name="Islam M.K."/>
            <person name="Roy D.K."/>
            <person name="Haider R."/>
            <person name="Moosa M.M."/>
            <person name="Elias S.M."/>
            <person name="Hasan A.M."/>
            <person name="Jahan S."/>
            <person name="Shafiuddin M."/>
            <person name="Mahmood N."/>
            <person name="Shommy N.S."/>
        </authorList>
    </citation>
    <scope>NUCLEOTIDE SEQUENCE [LARGE SCALE GENOMIC DNA]</scope>
    <source>
        <strain evidence="2">cv. O-4</strain>
    </source>
</reference>
<evidence type="ECO:0000313" key="2">
    <source>
        <dbReference type="Proteomes" id="UP000187203"/>
    </source>
</evidence>